<name>A0ABR8TMP8_9PSED</name>
<dbReference type="PANTHER" id="PTHR38664">
    <property type="entry name" value="SLR0058 PROTEIN"/>
    <property type="match status" value="1"/>
</dbReference>
<dbReference type="PANTHER" id="PTHR38664:SF1">
    <property type="entry name" value="SLR0058 PROTEIN"/>
    <property type="match status" value="1"/>
</dbReference>
<dbReference type="RefSeq" id="WP_251835798.1">
    <property type="nucleotide sequence ID" value="NZ_JACSQG010000002.1"/>
</dbReference>
<accession>A0ABR8TMP8</accession>
<dbReference type="InterPro" id="IPR008769">
    <property type="entry name" value="PhaF_PhaI"/>
</dbReference>
<dbReference type="Pfam" id="PF05597">
    <property type="entry name" value="Phasin"/>
    <property type="match status" value="1"/>
</dbReference>
<proteinExistence type="predicted"/>
<organism evidence="1 2">
    <name type="scientific">Serpens gallinarum</name>
    <dbReference type="NCBI Taxonomy" id="2763075"/>
    <lineage>
        <taxon>Bacteria</taxon>
        <taxon>Pseudomonadati</taxon>
        <taxon>Pseudomonadota</taxon>
        <taxon>Gammaproteobacteria</taxon>
        <taxon>Pseudomonadales</taxon>
        <taxon>Pseudomonadaceae</taxon>
        <taxon>Pseudomonas</taxon>
    </lineage>
</organism>
<evidence type="ECO:0000313" key="1">
    <source>
        <dbReference type="EMBL" id="MBD7977036.1"/>
    </source>
</evidence>
<reference evidence="1 2" key="1">
    <citation type="submission" date="2020-08" db="EMBL/GenBank/DDBJ databases">
        <title>A Genomic Blueprint of the Chicken Gut Microbiome.</title>
        <authorList>
            <person name="Gilroy R."/>
            <person name="Ravi A."/>
            <person name="Getino M."/>
            <person name="Pursley I."/>
            <person name="Horton D.L."/>
            <person name="Alikhan N.-F."/>
            <person name="Baker D."/>
            <person name="Gharbi K."/>
            <person name="Hall N."/>
            <person name="Watson M."/>
            <person name="Adriaenssens E.M."/>
            <person name="Foster-Nyarko E."/>
            <person name="Jarju S."/>
            <person name="Secka A."/>
            <person name="Antonio M."/>
            <person name="Oren A."/>
            <person name="Chaudhuri R."/>
            <person name="La Ragione R.M."/>
            <person name="Hildebrand F."/>
            <person name="Pallen M.J."/>
        </authorList>
    </citation>
    <scope>NUCLEOTIDE SEQUENCE [LARGE SCALE GENOMIC DNA]</scope>
    <source>
        <strain evidence="1 2">Sa2CUA2</strain>
    </source>
</reference>
<sequence>MDKAALKKTDTSPSPVATVVKRSARQLWLAYLGAYARLGRSGLAYFKDLVEHGEEAENKGKQLLDEQLDAASGQLKTVKSKVGARLEKVEQRVGTRVGRVLKRAGVPTRGEVEDLSSKLDGLSELLIRTAKP</sequence>
<comment type="caution">
    <text evidence="1">The sequence shown here is derived from an EMBL/GenBank/DDBJ whole genome shotgun (WGS) entry which is preliminary data.</text>
</comment>
<dbReference type="EMBL" id="JACSQG010000002">
    <property type="protein sequence ID" value="MBD7977036.1"/>
    <property type="molecule type" value="Genomic_DNA"/>
</dbReference>
<gene>
    <name evidence="1" type="ORF">H9642_07500</name>
</gene>
<dbReference type="Proteomes" id="UP000611945">
    <property type="component" value="Unassembled WGS sequence"/>
</dbReference>
<keyword evidence="2" id="KW-1185">Reference proteome</keyword>
<evidence type="ECO:0000313" key="2">
    <source>
        <dbReference type="Proteomes" id="UP000611945"/>
    </source>
</evidence>
<protein>
    <submittedName>
        <fullName evidence="1">Phasin family protein</fullName>
    </submittedName>
</protein>